<dbReference type="InterPro" id="IPR006696">
    <property type="entry name" value="DUF423"/>
</dbReference>
<keyword evidence="4 6" id="KW-1133">Transmembrane helix</keyword>
<comment type="subcellular location">
    <subcellularLocation>
        <location evidence="1">Membrane</location>
        <topology evidence="1">Multi-pass membrane protein</topology>
    </subcellularLocation>
</comment>
<keyword evidence="3 6" id="KW-0812">Transmembrane</keyword>
<dbReference type="RefSeq" id="WP_090319104.1">
    <property type="nucleotide sequence ID" value="NZ_FNOE01000012.1"/>
</dbReference>
<reference evidence="8" key="2">
    <citation type="submission" date="2016-10" db="EMBL/GenBank/DDBJ databases">
        <authorList>
            <person name="de Groot N.N."/>
        </authorList>
    </citation>
    <scope>NUCLEOTIDE SEQUENCE [LARGE SCALE GENOMIC DNA]</scope>
    <source>
        <strain evidence="8">Nm76</strain>
    </source>
</reference>
<feature type="transmembrane region" description="Helical" evidence="6">
    <location>
        <begin position="47"/>
        <end position="64"/>
    </location>
</feature>
<keyword evidence="9" id="KW-1185">Reference proteome</keyword>
<protein>
    <submittedName>
        <fullName evidence="7">Uncharacterized membrane protein YgdD (TMEM256/DUF423 family)</fullName>
    </submittedName>
    <submittedName>
        <fullName evidence="8">Uncharacterized membrane protein YgdD, TMEM256/DUF423 family</fullName>
    </submittedName>
</protein>
<dbReference type="EMBL" id="QAOI01000028">
    <property type="protein sequence ID" value="PTQ72768.1"/>
    <property type="molecule type" value="Genomic_DNA"/>
</dbReference>
<dbReference type="Proteomes" id="UP000198814">
    <property type="component" value="Unassembled WGS sequence"/>
</dbReference>
<dbReference type="AlphaFoldDB" id="A0A1H8QTC7"/>
<dbReference type="PANTHER" id="PTHR43461">
    <property type="entry name" value="TRANSMEMBRANE PROTEIN 256"/>
    <property type="match status" value="1"/>
</dbReference>
<dbReference type="STRING" id="42354.SAMN05216333_11291"/>
<comment type="similarity">
    <text evidence="2">Belongs to the UPF0382 family.</text>
</comment>
<dbReference type="Proteomes" id="UP000244128">
    <property type="component" value="Unassembled WGS sequence"/>
</dbReference>
<dbReference type="EMBL" id="FODO01000012">
    <property type="protein sequence ID" value="SEO57326.1"/>
    <property type="molecule type" value="Genomic_DNA"/>
</dbReference>
<keyword evidence="5 6" id="KW-0472">Membrane</keyword>
<reference evidence="9" key="1">
    <citation type="submission" date="2016-10" db="EMBL/GenBank/DDBJ databases">
        <authorList>
            <person name="Varghese N."/>
            <person name="Submissions S."/>
        </authorList>
    </citation>
    <scope>NUCLEOTIDE SEQUENCE [LARGE SCALE GENOMIC DNA]</scope>
    <source>
        <strain evidence="9">Nm76</strain>
    </source>
</reference>
<dbReference type="Pfam" id="PF04241">
    <property type="entry name" value="DUF423"/>
    <property type="match status" value="1"/>
</dbReference>
<feature type="transmembrane region" description="Helical" evidence="6">
    <location>
        <begin position="97"/>
        <end position="121"/>
    </location>
</feature>
<organism evidence="8 9">
    <name type="scientific">Nitrosomonas oligotropha</name>
    <dbReference type="NCBI Taxonomy" id="42354"/>
    <lineage>
        <taxon>Bacteria</taxon>
        <taxon>Pseudomonadati</taxon>
        <taxon>Pseudomonadota</taxon>
        <taxon>Betaproteobacteria</taxon>
        <taxon>Nitrosomonadales</taxon>
        <taxon>Nitrosomonadaceae</taxon>
        <taxon>Nitrosomonas</taxon>
    </lineage>
</organism>
<sequence>MPKTFLILGTLNTVLCIALGAFGAHGLKQFLSADMLSVYHTGVQYHFYHAFGIIVIGLLLLHFPKSRLMPVSGWLMMAGIVLFSFSLYALSVTGTRALGMITPFGGVSFLTAWILLAYAIWKEK</sequence>
<name>A0A1H8QTC7_9PROT</name>
<evidence type="ECO:0000313" key="9">
    <source>
        <dbReference type="Proteomes" id="UP000198814"/>
    </source>
</evidence>
<accession>A0A1H8QTC7</accession>
<dbReference type="OrthoDB" id="9802121at2"/>
<evidence type="ECO:0000256" key="3">
    <source>
        <dbReference type="ARBA" id="ARBA00022692"/>
    </source>
</evidence>
<feature type="transmembrane region" description="Helical" evidence="6">
    <location>
        <begin position="71"/>
        <end position="91"/>
    </location>
</feature>
<evidence type="ECO:0000256" key="6">
    <source>
        <dbReference type="SAM" id="Phobius"/>
    </source>
</evidence>
<evidence type="ECO:0000256" key="2">
    <source>
        <dbReference type="ARBA" id="ARBA00009694"/>
    </source>
</evidence>
<evidence type="ECO:0000256" key="4">
    <source>
        <dbReference type="ARBA" id="ARBA00022989"/>
    </source>
</evidence>
<evidence type="ECO:0000256" key="1">
    <source>
        <dbReference type="ARBA" id="ARBA00004141"/>
    </source>
</evidence>
<dbReference type="PANTHER" id="PTHR43461:SF1">
    <property type="entry name" value="TRANSMEMBRANE PROTEIN 256"/>
    <property type="match status" value="1"/>
</dbReference>
<dbReference type="GO" id="GO:0005886">
    <property type="term" value="C:plasma membrane"/>
    <property type="evidence" value="ECO:0007669"/>
    <property type="project" value="TreeGrafter"/>
</dbReference>
<reference evidence="7 10" key="3">
    <citation type="submission" date="2018-04" db="EMBL/GenBank/DDBJ databases">
        <title>Active sludge and wastewater microbial communities from Klosterneuburg, Austria.</title>
        <authorList>
            <person name="Wagner M."/>
        </authorList>
    </citation>
    <scope>NUCLEOTIDE SEQUENCE [LARGE SCALE GENOMIC DNA]</scope>
    <source>
        <strain evidence="7 10">Nm49</strain>
    </source>
</reference>
<proteinExistence type="inferred from homology"/>
<evidence type="ECO:0000313" key="10">
    <source>
        <dbReference type="Proteomes" id="UP000244128"/>
    </source>
</evidence>
<gene>
    <name evidence="7" type="ORF">C8R26_12812</name>
    <name evidence="8" type="ORF">SAMN05216333_11291</name>
</gene>
<evidence type="ECO:0000313" key="8">
    <source>
        <dbReference type="EMBL" id="SEO57326.1"/>
    </source>
</evidence>
<evidence type="ECO:0000313" key="7">
    <source>
        <dbReference type="EMBL" id="PTQ72768.1"/>
    </source>
</evidence>
<evidence type="ECO:0000256" key="5">
    <source>
        <dbReference type="ARBA" id="ARBA00023136"/>
    </source>
</evidence>